<keyword evidence="3" id="KW-1185">Reference proteome</keyword>
<accession>A0ABR8PK66</accession>
<dbReference type="SUPFAM" id="SSF159888">
    <property type="entry name" value="YdhG-like"/>
    <property type="match status" value="1"/>
</dbReference>
<dbReference type="Proteomes" id="UP000659496">
    <property type="component" value="Unassembled WGS sequence"/>
</dbReference>
<reference evidence="2 3" key="1">
    <citation type="submission" date="2020-08" db="EMBL/GenBank/DDBJ databases">
        <title>A Genomic Blueprint of the Chicken Gut Microbiome.</title>
        <authorList>
            <person name="Gilroy R."/>
            <person name="Ravi A."/>
            <person name="Getino M."/>
            <person name="Pursley I."/>
            <person name="Horton D.L."/>
            <person name="Alikhan N.-F."/>
            <person name="Baker D."/>
            <person name="Gharbi K."/>
            <person name="Hall N."/>
            <person name="Watson M."/>
            <person name="Adriaenssens E.M."/>
            <person name="Foster-Nyarko E."/>
            <person name="Jarju S."/>
            <person name="Secka A."/>
            <person name="Antonio M."/>
            <person name="Oren A."/>
            <person name="Chaudhuri R."/>
            <person name="La Ragione R.M."/>
            <person name="Hildebrand F."/>
            <person name="Pallen M.J."/>
        </authorList>
    </citation>
    <scope>NUCLEOTIDE SEQUENCE [LARGE SCALE GENOMIC DNA]</scope>
    <source>
        <strain evidence="2 3">Sa3CUA8</strain>
    </source>
</reference>
<comment type="caution">
    <text evidence="2">The sequence shown here is derived from an EMBL/GenBank/DDBJ whole genome shotgun (WGS) entry which is preliminary data.</text>
</comment>
<organism evidence="2 3">
    <name type="scientific">Sporosarcina gallistercoris</name>
    <dbReference type="NCBI Taxonomy" id="2762245"/>
    <lineage>
        <taxon>Bacteria</taxon>
        <taxon>Bacillati</taxon>
        <taxon>Bacillota</taxon>
        <taxon>Bacilli</taxon>
        <taxon>Bacillales</taxon>
        <taxon>Caryophanaceae</taxon>
        <taxon>Sporosarcina</taxon>
    </lineage>
</organism>
<feature type="domain" description="YdhG-like" evidence="1">
    <location>
        <begin position="19"/>
        <end position="135"/>
    </location>
</feature>
<evidence type="ECO:0000313" key="3">
    <source>
        <dbReference type="Proteomes" id="UP000659496"/>
    </source>
</evidence>
<dbReference type="Pfam" id="PF08818">
    <property type="entry name" value="DUF1801"/>
    <property type="match status" value="1"/>
</dbReference>
<name>A0ABR8PK66_9BACL</name>
<dbReference type="InterPro" id="IPR014922">
    <property type="entry name" value="YdhG-like"/>
</dbReference>
<protein>
    <submittedName>
        <fullName evidence="2">DUF1801 domain-containing protein</fullName>
    </submittedName>
</protein>
<dbReference type="Gene3D" id="3.90.1150.200">
    <property type="match status" value="1"/>
</dbReference>
<evidence type="ECO:0000313" key="2">
    <source>
        <dbReference type="EMBL" id="MBD7908568.1"/>
    </source>
</evidence>
<evidence type="ECO:0000259" key="1">
    <source>
        <dbReference type="Pfam" id="PF08818"/>
    </source>
</evidence>
<sequence length="151" mass="17783">MKIEAETIEEYVGQLPADRQHAIEKLRLVIKENLPPGFEETLSYGMIGYVIPHSIYPDGYHCNPKEPLPFLSMGSQKNFIGVYHMGIYAFPEVRDWFVEEYPKYVKTKLDMAKSCIRFKKMETIPYELIAELCRKITVDDYITHYEHAWKK</sequence>
<dbReference type="EMBL" id="JACSQY010000006">
    <property type="protein sequence ID" value="MBD7908568.1"/>
    <property type="molecule type" value="Genomic_DNA"/>
</dbReference>
<proteinExistence type="predicted"/>
<gene>
    <name evidence="2" type="ORF">H9659_09515</name>
</gene>
<dbReference type="RefSeq" id="WP_191689835.1">
    <property type="nucleotide sequence ID" value="NZ_JACSQY010000006.1"/>
</dbReference>